<reference evidence="8" key="2">
    <citation type="submission" date="2025-08" db="UniProtKB">
        <authorList>
            <consortium name="Ensembl"/>
        </authorList>
    </citation>
    <scope>IDENTIFICATION</scope>
</reference>
<dbReference type="SMART" id="SM00355">
    <property type="entry name" value="ZnF_C2H2"/>
    <property type="match status" value="3"/>
</dbReference>
<protein>
    <recommendedName>
        <fullName evidence="7">C2H2-type domain-containing protein</fullName>
    </recommendedName>
</protein>
<feature type="domain" description="C2H2-type" evidence="7">
    <location>
        <begin position="104"/>
        <end position="131"/>
    </location>
</feature>
<dbReference type="PANTHER" id="PTHR16515">
    <property type="entry name" value="PR DOMAIN ZINC FINGER PROTEIN"/>
    <property type="match status" value="1"/>
</dbReference>
<dbReference type="Ensembl" id="ENSPNAT00000063762.1">
    <property type="protein sequence ID" value="ENSPNAP00000045939.1"/>
    <property type="gene ID" value="ENSPNAG00000032137.1"/>
</dbReference>
<evidence type="ECO:0000256" key="4">
    <source>
        <dbReference type="ARBA" id="ARBA00022833"/>
    </source>
</evidence>
<keyword evidence="2" id="KW-0677">Repeat</keyword>
<evidence type="ECO:0000313" key="9">
    <source>
        <dbReference type="Proteomes" id="UP001501920"/>
    </source>
</evidence>
<sequence length="216" mass="24704">NKSEVIEVESAEEGDDPSVWDSDNLTGRRQALQRYPSDSTVEHFNNVNLPTSSQSQLTSDFPGVASTSSAVQDMDNWHHAKGLNLYQPRAGRPRNERVPHEKLFSCNYCGKAFNRPKKVEIHQRIHTGEKPFRCMTCGKFFAEAGNLKKHQKVHTGERPYSCTHCGKTFAWIRNLKTHQQKYHSDVFIVKSLKLYQNLSTGVCTSWFQTQAIEYVL</sequence>
<dbReference type="Pfam" id="PF00096">
    <property type="entry name" value="zf-C2H2"/>
    <property type="match status" value="3"/>
</dbReference>
<dbReference type="PROSITE" id="PS00028">
    <property type="entry name" value="ZINC_FINGER_C2H2_1"/>
    <property type="match status" value="3"/>
</dbReference>
<dbReference type="Gene3D" id="3.30.160.60">
    <property type="entry name" value="Classic Zinc Finger"/>
    <property type="match status" value="3"/>
</dbReference>
<proteinExistence type="predicted"/>
<dbReference type="SUPFAM" id="SSF57667">
    <property type="entry name" value="beta-beta-alpha zinc fingers"/>
    <property type="match status" value="2"/>
</dbReference>
<feature type="domain" description="C2H2-type" evidence="7">
    <location>
        <begin position="160"/>
        <end position="184"/>
    </location>
</feature>
<feature type="domain" description="C2H2-type" evidence="7">
    <location>
        <begin position="132"/>
        <end position="159"/>
    </location>
</feature>
<dbReference type="InterPro" id="IPR036236">
    <property type="entry name" value="Znf_C2H2_sf"/>
</dbReference>
<dbReference type="FunFam" id="3.30.160.60:FF:002343">
    <property type="entry name" value="Zinc finger protein 33A"/>
    <property type="match status" value="1"/>
</dbReference>
<dbReference type="GeneTree" id="ENSGT01030000234576"/>
<dbReference type="Proteomes" id="UP001501920">
    <property type="component" value="Chromosome 5"/>
</dbReference>
<evidence type="ECO:0000256" key="3">
    <source>
        <dbReference type="ARBA" id="ARBA00022771"/>
    </source>
</evidence>
<dbReference type="FunFam" id="3.30.160.60:FF:000182">
    <property type="entry name" value="zinc finger protein 366"/>
    <property type="match status" value="1"/>
</dbReference>
<accession>A0AAR2J6T5</accession>
<feature type="region of interest" description="Disordered" evidence="6">
    <location>
        <begin position="1"/>
        <end position="25"/>
    </location>
</feature>
<evidence type="ECO:0000256" key="1">
    <source>
        <dbReference type="ARBA" id="ARBA00022723"/>
    </source>
</evidence>
<dbReference type="GO" id="GO:0008270">
    <property type="term" value="F:zinc ion binding"/>
    <property type="evidence" value="ECO:0007669"/>
    <property type="project" value="UniProtKB-KW"/>
</dbReference>
<keyword evidence="4" id="KW-0862">Zinc</keyword>
<reference evidence="8" key="3">
    <citation type="submission" date="2025-09" db="UniProtKB">
        <authorList>
            <consortium name="Ensembl"/>
        </authorList>
    </citation>
    <scope>IDENTIFICATION</scope>
</reference>
<organism evidence="8 9">
    <name type="scientific">Pygocentrus nattereri</name>
    <name type="common">Red-bellied piranha</name>
    <dbReference type="NCBI Taxonomy" id="42514"/>
    <lineage>
        <taxon>Eukaryota</taxon>
        <taxon>Metazoa</taxon>
        <taxon>Chordata</taxon>
        <taxon>Craniata</taxon>
        <taxon>Vertebrata</taxon>
        <taxon>Euteleostomi</taxon>
        <taxon>Actinopterygii</taxon>
        <taxon>Neopterygii</taxon>
        <taxon>Teleostei</taxon>
        <taxon>Ostariophysi</taxon>
        <taxon>Characiformes</taxon>
        <taxon>Characoidei</taxon>
        <taxon>Pygocentrus</taxon>
    </lineage>
</organism>
<evidence type="ECO:0000259" key="7">
    <source>
        <dbReference type="PROSITE" id="PS50157"/>
    </source>
</evidence>
<dbReference type="InterPro" id="IPR013087">
    <property type="entry name" value="Znf_C2H2_type"/>
</dbReference>
<feature type="compositionally biased region" description="Acidic residues" evidence="6">
    <location>
        <begin position="1"/>
        <end position="18"/>
    </location>
</feature>
<keyword evidence="9" id="KW-1185">Reference proteome</keyword>
<dbReference type="PANTHER" id="PTHR16515:SF58">
    <property type="entry name" value="ZINC FINGER PROTEIN 22"/>
    <property type="match status" value="1"/>
</dbReference>
<keyword evidence="3 5" id="KW-0863">Zinc-finger</keyword>
<dbReference type="GO" id="GO:0005634">
    <property type="term" value="C:nucleus"/>
    <property type="evidence" value="ECO:0007669"/>
    <property type="project" value="TreeGrafter"/>
</dbReference>
<dbReference type="GO" id="GO:0010468">
    <property type="term" value="P:regulation of gene expression"/>
    <property type="evidence" value="ECO:0007669"/>
    <property type="project" value="TreeGrafter"/>
</dbReference>
<dbReference type="InterPro" id="IPR050331">
    <property type="entry name" value="Zinc_finger"/>
</dbReference>
<name>A0AAR2J6T5_PYGNA</name>
<keyword evidence="1" id="KW-0479">Metal-binding</keyword>
<evidence type="ECO:0000313" key="8">
    <source>
        <dbReference type="Ensembl" id="ENSPNAP00000045939.1"/>
    </source>
</evidence>
<reference evidence="8 9" key="1">
    <citation type="submission" date="2020-10" db="EMBL/GenBank/DDBJ databases">
        <title>Pygocentrus nattereri (red-bellied piranha) genome, fPygNat1, primary haplotype.</title>
        <authorList>
            <person name="Myers G."/>
            <person name="Meyer A."/>
            <person name="Karagic N."/>
            <person name="Pippel M."/>
            <person name="Winkler S."/>
            <person name="Tracey A."/>
            <person name="Wood J."/>
            <person name="Formenti G."/>
            <person name="Howe K."/>
            <person name="Fedrigo O."/>
            <person name="Jarvis E.D."/>
        </authorList>
    </citation>
    <scope>NUCLEOTIDE SEQUENCE [LARGE SCALE GENOMIC DNA]</scope>
</reference>
<evidence type="ECO:0000256" key="5">
    <source>
        <dbReference type="PROSITE-ProRule" id="PRU00042"/>
    </source>
</evidence>
<dbReference type="FunFam" id="3.30.160.60:FF:000688">
    <property type="entry name" value="zinc finger protein 197 isoform X1"/>
    <property type="match status" value="1"/>
</dbReference>
<dbReference type="AlphaFoldDB" id="A0AAR2J6T5"/>
<dbReference type="PROSITE" id="PS50157">
    <property type="entry name" value="ZINC_FINGER_C2H2_2"/>
    <property type="match status" value="3"/>
</dbReference>
<evidence type="ECO:0000256" key="6">
    <source>
        <dbReference type="SAM" id="MobiDB-lite"/>
    </source>
</evidence>
<evidence type="ECO:0000256" key="2">
    <source>
        <dbReference type="ARBA" id="ARBA00022737"/>
    </source>
</evidence>